<accession>A0ABQ5MXH0</accession>
<dbReference type="EMBL" id="BRVS01000015">
    <property type="protein sequence ID" value="GLB68357.1"/>
    <property type="molecule type" value="Genomic_DNA"/>
</dbReference>
<evidence type="ECO:0000313" key="2">
    <source>
        <dbReference type="EMBL" id="GLB68357.1"/>
    </source>
</evidence>
<name>A0ABQ5MXH0_9MICC</name>
<evidence type="ECO:0000313" key="3">
    <source>
        <dbReference type="Proteomes" id="UP001209654"/>
    </source>
</evidence>
<dbReference type="Proteomes" id="UP001209654">
    <property type="component" value="Unassembled WGS sequence"/>
</dbReference>
<reference evidence="2 3" key="1">
    <citation type="journal article" date="2023" name="Int. J. Syst. Evol. Microbiol.">
        <title>Arthrobacter mangrovi sp. nov., an actinobacterium isolated from the rhizosphere of a mangrove.</title>
        <authorList>
            <person name="Hamada M."/>
            <person name="Saitou S."/>
            <person name="Enomoto N."/>
            <person name="Nanri K."/>
            <person name="Hidaka K."/>
            <person name="Miura T."/>
            <person name="Tamura T."/>
        </authorList>
    </citation>
    <scope>NUCLEOTIDE SEQUENCE [LARGE SCALE GENOMIC DNA]</scope>
    <source>
        <strain evidence="2 3">NBRC 112813</strain>
    </source>
</reference>
<evidence type="ECO:0000256" key="1">
    <source>
        <dbReference type="SAM" id="MobiDB-lite"/>
    </source>
</evidence>
<sequence length="187" mass="18997">MGVGVAGIVGGGSLIAAGQQANNDGGVSRGEGVWTSFGSVRISAAERQARNPQGTAAGSSAANSHGGHGGHGVASTTAQPFNLTWGDHMMVELEVHNGLDRKVLFSPGQLRLKVGAEGPTVTNRGPGTGKGALEPGSTSHFWISFLVPSDARGVSAEFTDPWSDGGPLALALPEVLQRPGWLEADHG</sequence>
<organism evidence="2 3">
    <name type="scientific">Arthrobacter mangrovi</name>
    <dbReference type="NCBI Taxonomy" id="2966350"/>
    <lineage>
        <taxon>Bacteria</taxon>
        <taxon>Bacillati</taxon>
        <taxon>Actinomycetota</taxon>
        <taxon>Actinomycetes</taxon>
        <taxon>Micrococcales</taxon>
        <taxon>Micrococcaceae</taxon>
        <taxon>Arthrobacter</taxon>
    </lineage>
</organism>
<proteinExistence type="predicted"/>
<comment type="caution">
    <text evidence="2">The sequence shown here is derived from an EMBL/GenBank/DDBJ whole genome shotgun (WGS) entry which is preliminary data.</text>
</comment>
<protein>
    <recommendedName>
        <fullName evidence="4">DUF4352 domain-containing protein</fullName>
    </recommendedName>
</protein>
<evidence type="ECO:0008006" key="4">
    <source>
        <dbReference type="Google" id="ProtNLM"/>
    </source>
</evidence>
<keyword evidence="3" id="KW-1185">Reference proteome</keyword>
<feature type="compositionally biased region" description="Low complexity" evidence="1">
    <location>
        <begin position="54"/>
        <end position="65"/>
    </location>
</feature>
<feature type="region of interest" description="Disordered" evidence="1">
    <location>
        <begin position="46"/>
        <end position="75"/>
    </location>
</feature>
<gene>
    <name evidence="2" type="ORF">AHIS1636_27990</name>
</gene>